<proteinExistence type="predicted"/>
<evidence type="ECO:0000313" key="2">
    <source>
        <dbReference type="EMBL" id="KAK5069052.1"/>
    </source>
</evidence>
<comment type="caution">
    <text evidence="2">The sequence shown here is derived from an EMBL/GenBank/DDBJ whole genome shotgun (WGS) entry which is preliminary data.</text>
</comment>
<reference evidence="2 3" key="1">
    <citation type="submission" date="2023-08" db="EMBL/GenBank/DDBJ databases">
        <title>Black Yeasts Isolated from many extreme environments.</title>
        <authorList>
            <person name="Coleine C."/>
            <person name="Stajich J.E."/>
            <person name="Selbmann L."/>
        </authorList>
    </citation>
    <scope>NUCLEOTIDE SEQUENCE [LARGE SCALE GENOMIC DNA]</scope>
    <source>
        <strain evidence="2 3">CCFEE 536</strain>
    </source>
</reference>
<protein>
    <submittedName>
        <fullName evidence="2">Uncharacterized protein</fullName>
    </submittedName>
</protein>
<dbReference type="EMBL" id="JAVRRA010027187">
    <property type="protein sequence ID" value="KAK5069052.1"/>
    <property type="molecule type" value="Genomic_DNA"/>
</dbReference>
<gene>
    <name evidence="2" type="ORF">LTR16_009663</name>
</gene>
<organism evidence="2 3">
    <name type="scientific">Cryomyces antarcticus</name>
    <dbReference type="NCBI Taxonomy" id="329879"/>
    <lineage>
        <taxon>Eukaryota</taxon>
        <taxon>Fungi</taxon>
        <taxon>Dikarya</taxon>
        <taxon>Ascomycota</taxon>
        <taxon>Pezizomycotina</taxon>
        <taxon>Dothideomycetes</taxon>
        <taxon>Dothideomycetes incertae sedis</taxon>
        <taxon>Cryomyces</taxon>
    </lineage>
</organism>
<accession>A0ABR0JSU8</accession>
<evidence type="ECO:0000313" key="3">
    <source>
        <dbReference type="Proteomes" id="UP001357485"/>
    </source>
</evidence>
<feature type="region of interest" description="Disordered" evidence="1">
    <location>
        <begin position="43"/>
        <end position="97"/>
    </location>
</feature>
<dbReference type="Proteomes" id="UP001357485">
    <property type="component" value="Unassembled WGS sequence"/>
</dbReference>
<evidence type="ECO:0000256" key="1">
    <source>
        <dbReference type="SAM" id="MobiDB-lite"/>
    </source>
</evidence>
<feature type="non-terminal residue" evidence="2">
    <location>
        <position position="97"/>
    </location>
</feature>
<keyword evidence="3" id="KW-1185">Reference proteome</keyword>
<sequence>MSLTSYIPNAPSWLHGTTSRELKASDLDEARVAAPEGSEYVAEGDVIIDRRASTTPSSEYSDEGPLPSPPVYNSPPLVYTDESSMPGLTDAESRGID</sequence>
<name>A0ABR0JSU8_9PEZI</name>